<keyword evidence="3" id="KW-0677">Repeat</keyword>
<dbReference type="InterPro" id="IPR001841">
    <property type="entry name" value="Znf_RING"/>
</dbReference>
<keyword evidence="5 9" id="KW-0863">Zinc-finger</keyword>
<evidence type="ECO:0000256" key="9">
    <source>
        <dbReference type="PROSITE-ProRule" id="PRU00175"/>
    </source>
</evidence>
<feature type="region of interest" description="Disordered" evidence="10">
    <location>
        <begin position="402"/>
        <end position="423"/>
    </location>
</feature>
<protein>
    <recommendedName>
        <fullName evidence="16">RING-type E3 ubiquitin transferase BRCA1</fullName>
    </recommendedName>
</protein>
<evidence type="ECO:0000256" key="5">
    <source>
        <dbReference type="ARBA" id="ARBA00022771"/>
    </source>
</evidence>
<feature type="compositionally biased region" description="Basic and acidic residues" evidence="10">
    <location>
        <begin position="223"/>
        <end position="234"/>
    </location>
</feature>
<evidence type="ECO:0000313" key="14">
    <source>
        <dbReference type="EMBL" id="RZC70211.1"/>
    </source>
</evidence>
<organism evidence="14 15">
    <name type="scientific">Papaver somniferum</name>
    <name type="common">Opium poppy</name>
    <dbReference type="NCBI Taxonomy" id="3469"/>
    <lineage>
        <taxon>Eukaryota</taxon>
        <taxon>Viridiplantae</taxon>
        <taxon>Streptophyta</taxon>
        <taxon>Embryophyta</taxon>
        <taxon>Tracheophyta</taxon>
        <taxon>Spermatophyta</taxon>
        <taxon>Magnoliopsida</taxon>
        <taxon>Ranunculales</taxon>
        <taxon>Papaveraceae</taxon>
        <taxon>Papaveroideae</taxon>
        <taxon>Papaver</taxon>
    </lineage>
</organism>
<evidence type="ECO:0000256" key="4">
    <source>
        <dbReference type="ARBA" id="ARBA00022763"/>
    </source>
</evidence>
<dbReference type="InterPro" id="IPR034732">
    <property type="entry name" value="EPHD"/>
</dbReference>
<dbReference type="GO" id="GO:0000724">
    <property type="term" value="P:double-strand break repair via homologous recombination"/>
    <property type="evidence" value="ECO:0007669"/>
    <property type="project" value="TreeGrafter"/>
</dbReference>
<dbReference type="Gene3D" id="3.30.40.10">
    <property type="entry name" value="Zinc/RING finger domain, C3HC4 (zinc finger)"/>
    <property type="match status" value="2"/>
</dbReference>
<dbReference type="CDD" id="cd17734">
    <property type="entry name" value="BRCT_Bard1_rpt1"/>
    <property type="match status" value="1"/>
</dbReference>
<feature type="compositionally biased region" description="Basic residues" evidence="10">
    <location>
        <begin position="402"/>
        <end position="416"/>
    </location>
</feature>
<dbReference type="SUPFAM" id="SSF52113">
    <property type="entry name" value="BRCT domain"/>
    <property type="match status" value="2"/>
</dbReference>
<keyword evidence="8" id="KW-0539">Nucleus</keyword>
<keyword evidence="6" id="KW-0862">Zinc</keyword>
<dbReference type="SUPFAM" id="SSF57850">
    <property type="entry name" value="RING/U-box"/>
    <property type="match status" value="1"/>
</dbReference>
<dbReference type="FunFam" id="3.40.50.10190:FF:000006">
    <property type="entry name" value="Breast cancer type 1 susceptibility protein homolog"/>
    <property type="match status" value="1"/>
</dbReference>
<dbReference type="STRING" id="3469.A0A4Y7KDH8"/>
<evidence type="ECO:0000259" key="13">
    <source>
        <dbReference type="PROSITE" id="PS51805"/>
    </source>
</evidence>
<evidence type="ECO:0000256" key="1">
    <source>
        <dbReference type="ARBA" id="ARBA00004123"/>
    </source>
</evidence>
<dbReference type="PROSITE" id="PS50172">
    <property type="entry name" value="BRCT"/>
    <property type="match status" value="2"/>
</dbReference>
<evidence type="ECO:0000256" key="3">
    <source>
        <dbReference type="ARBA" id="ARBA00022737"/>
    </source>
</evidence>
<evidence type="ECO:0008006" key="16">
    <source>
        <dbReference type="Google" id="ProtNLM"/>
    </source>
</evidence>
<evidence type="ECO:0000256" key="6">
    <source>
        <dbReference type="ARBA" id="ARBA00022833"/>
    </source>
</evidence>
<dbReference type="PROSITE" id="PS00518">
    <property type="entry name" value="ZF_RING_1"/>
    <property type="match status" value="1"/>
</dbReference>
<evidence type="ECO:0000256" key="7">
    <source>
        <dbReference type="ARBA" id="ARBA00023204"/>
    </source>
</evidence>
<dbReference type="Gramene" id="RZC70211">
    <property type="protein sequence ID" value="RZC70211"/>
    <property type="gene ID" value="C5167_033404"/>
</dbReference>
<dbReference type="PANTHER" id="PTHR13763:SF9">
    <property type="entry name" value="BRCA1-ASSOCIATED RING DOMAIN PROTEIN 1"/>
    <property type="match status" value="1"/>
</dbReference>
<keyword evidence="2" id="KW-0479">Metal-binding</keyword>
<dbReference type="PANTHER" id="PTHR13763">
    <property type="entry name" value="BREAST CANCER TYPE 1 SUSCEPTIBILITY PROTEIN BRCA1"/>
    <property type="match status" value="1"/>
</dbReference>
<dbReference type="Pfam" id="PF13771">
    <property type="entry name" value="zf-HC5HC2H"/>
    <property type="match status" value="1"/>
</dbReference>
<dbReference type="GO" id="GO:0004842">
    <property type="term" value="F:ubiquitin-protein transferase activity"/>
    <property type="evidence" value="ECO:0007669"/>
    <property type="project" value="TreeGrafter"/>
</dbReference>
<feature type="region of interest" description="Disordered" evidence="10">
    <location>
        <begin position="173"/>
        <end position="202"/>
    </location>
</feature>
<dbReference type="GO" id="GO:0005634">
    <property type="term" value="C:nucleus"/>
    <property type="evidence" value="ECO:0007669"/>
    <property type="project" value="UniProtKB-SubCell"/>
</dbReference>
<feature type="domain" description="BRCT" evidence="12">
    <location>
        <begin position="550"/>
        <end position="664"/>
    </location>
</feature>
<dbReference type="EMBL" id="CM010721">
    <property type="protein sequence ID" value="RZC70211.1"/>
    <property type="molecule type" value="Genomic_DNA"/>
</dbReference>
<keyword evidence="4" id="KW-0227">DNA damage</keyword>
<name>A0A4Y7KDH8_PAPSO</name>
<dbReference type="Gene3D" id="3.40.50.10190">
    <property type="entry name" value="BRCT domain"/>
    <property type="match status" value="2"/>
</dbReference>
<evidence type="ECO:0000259" key="11">
    <source>
        <dbReference type="PROSITE" id="PS50089"/>
    </source>
</evidence>
<accession>A0A4Y7KDH8</accession>
<dbReference type="Pfam" id="PF15227">
    <property type="entry name" value="zf-C3HC4_4"/>
    <property type="match status" value="1"/>
</dbReference>
<evidence type="ECO:0000256" key="8">
    <source>
        <dbReference type="ARBA" id="ARBA00023242"/>
    </source>
</evidence>
<dbReference type="OrthoDB" id="2384350at2759"/>
<dbReference type="Proteomes" id="UP000316621">
    <property type="component" value="Chromosome 7"/>
</dbReference>
<evidence type="ECO:0000259" key="12">
    <source>
        <dbReference type="PROSITE" id="PS50172"/>
    </source>
</evidence>
<dbReference type="AlphaFoldDB" id="A0A4Y7KDH8"/>
<dbReference type="SMART" id="SM00184">
    <property type="entry name" value="RING"/>
    <property type="match status" value="1"/>
</dbReference>
<dbReference type="InterPro" id="IPR031099">
    <property type="entry name" value="BRCA1-associated"/>
</dbReference>
<dbReference type="OMA" id="NQQRESC"/>
<dbReference type="InterPro" id="IPR036420">
    <property type="entry name" value="BRCT_dom_sf"/>
</dbReference>
<dbReference type="GO" id="GO:0045944">
    <property type="term" value="P:positive regulation of transcription by RNA polymerase II"/>
    <property type="evidence" value="ECO:0007669"/>
    <property type="project" value="TreeGrafter"/>
</dbReference>
<dbReference type="InterPro" id="IPR017907">
    <property type="entry name" value="Znf_RING_CS"/>
</dbReference>
<keyword evidence="15" id="KW-1185">Reference proteome</keyword>
<evidence type="ECO:0000256" key="2">
    <source>
        <dbReference type="ARBA" id="ARBA00022723"/>
    </source>
</evidence>
<feature type="domain" description="RING-type" evidence="11">
    <location>
        <begin position="29"/>
        <end position="67"/>
    </location>
</feature>
<dbReference type="PROSITE" id="PS51805">
    <property type="entry name" value="EPHD"/>
    <property type="match status" value="1"/>
</dbReference>
<proteinExistence type="predicted"/>
<evidence type="ECO:0000256" key="10">
    <source>
        <dbReference type="SAM" id="MobiDB-lite"/>
    </source>
</evidence>
<reference evidence="14 15" key="1">
    <citation type="journal article" date="2018" name="Science">
        <title>The opium poppy genome and morphinan production.</title>
        <authorList>
            <person name="Guo L."/>
            <person name="Winzer T."/>
            <person name="Yang X."/>
            <person name="Li Y."/>
            <person name="Ning Z."/>
            <person name="He Z."/>
            <person name="Teodor R."/>
            <person name="Lu Y."/>
            <person name="Bowser T.A."/>
            <person name="Graham I.A."/>
            <person name="Ye K."/>
        </authorList>
    </citation>
    <scope>NUCLEOTIDE SEQUENCE [LARGE SCALE GENOMIC DNA]</scope>
    <source>
        <strain evidence="15">cv. HN1</strain>
        <tissue evidence="14">Leaves</tissue>
    </source>
</reference>
<dbReference type="GO" id="GO:0008270">
    <property type="term" value="F:zinc ion binding"/>
    <property type="evidence" value="ECO:0007669"/>
    <property type="project" value="UniProtKB-KW"/>
</dbReference>
<feature type="region of interest" description="Disordered" evidence="10">
    <location>
        <begin position="219"/>
        <end position="254"/>
    </location>
</feature>
<sequence length="664" mass="72351">MADSASGYLNRFLNPWVLHFQKLGLELKCPLCLDLLNKPILLPCQHIFCSSCISNSSQFRQNCFVCQSPYADLDLRSAAHMENIVNIYKNMDAAFSTSRSQSCSQSHTSCTHSIIDGKDPMTQTLDSANTVAKMQKAVKETFPNKQVQNPLCQTENVGPLVSGFKRKNSVTKIGQHTLPDSPPSFGVSKDSDDDSSGHVGQNGAERLQTMDKTAEELENQANCDRETKKQKLESKSYNVSATGMNPKPGYSDSDGGCKSEGTLFGAQQASTSVCLDDNSAFVCAFCQTSKISEGSGSMLHIASGEEVVGDEASQPDVIHVHRKCIDWAPQVYYVGDTVKNLELELARGSKLKCSCCGLKGAALGCFIRSCRNTYHVPCAFALPGCRWDDEGHQMLCPSHSHNKFPHEKTKKGKKLTKNNTSTVQRENGQTKVWAASAAATSKLTLCGSSLSVEEKNLLANFARISGATISKNWKPNVTHVIASTDERGACSRTLKFLMAILDGKWVLKMDWIKACIEAMDLVDEEPYEVGLDIHGCVDGPRNGRLRVSEGAAKLFSGLHFYFSGEFVPSYKESLQELVLAAGATVLTKNPLVSGISNEGERSLKTLVVYSLDLPPNLESGEASFLIIEERLREAEALAEQFGTLVIGHTWILESIAASKLEAVA</sequence>
<dbReference type="Pfam" id="PF00533">
    <property type="entry name" value="BRCT"/>
    <property type="match status" value="1"/>
</dbReference>
<dbReference type="InterPro" id="IPR013083">
    <property type="entry name" value="Znf_RING/FYVE/PHD"/>
</dbReference>
<dbReference type="PROSITE" id="PS50089">
    <property type="entry name" value="ZF_RING_2"/>
    <property type="match status" value="1"/>
</dbReference>
<gene>
    <name evidence="14" type="ORF">C5167_033404</name>
</gene>
<keyword evidence="7" id="KW-0234">DNA repair</keyword>
<dbReference type="InterPro" id="IPR001357">
    <property type="entry name" value="BRCT_dom"/>
</dbReference>
<evidence type="ECO:0000313" key="15">
    <source>
        <dbReference type="Proteomes" id="UP000316621"/>
    </source>
</evidence>
<dbReference type="SMART" id="SM00292">
    <property type="entry name" value="BRCT"/>
    <property type="match status" value="2"/>
</dbReference>
<feature type="domain" description="BRCT" evidence="12">
    <location>
        <begin position="443"/>
        <end position="529"/>
    </location>
</feature>
<comment type="subcellular location">
    <subcellularLocation>
        <location evidence="1">Nucleus</location>
    </subcellularLocation>
</comment>
<feature type="domain" description="PHD-type" evidence="13">
    <location>
        <begin position="280"/>
        <end position="400"/>
    </location>
</feature>